<protein>
    <submittedName>
        <fullName evidence="2">Uncharacterized protein</fullName>
    </submittedName>
</protein>
<dbReference type="AlphaFoldDB" id="A0A1I0WYM7"/>
<organism evidence="2 3">
    <name type="scientific">Amycolatopsis marina</name>
    <dbReference type="NCBI Taxonomy" id="490629"/>
    <lineage>
        <taxon>Bacteria</taxon>
        <taxon>Bacillati</taxon>
        <taxon>Actinomycetota</taxon>
        <taxon>Actinomycetes</taxon>
        <taxon>Pseudonocardiales</taxon>
        <taxon>Pseudonocardiaceae</taxon>
        <taxon>Amycolatopsis</taxon>
    </lineage>
</organism>
<name>A0A1I0WYM7_9PSEU</name>
<proteinExistence type="predicted"/>
<keyword evidence="1" id="KW-0812">Transmembrane</keyword>
<dbReference type="OrthoDB" id="5198389at2"/>
<accession>A0A1I0WYM7</accession>
<dbReference type="EMBL" id="FOKG01000002">
    <property type="protein sequence ID" value="SFA93751.1"/>
    <property type="molecule type" value="Genomic_DNA"/>
</dbReference>
<dbReference type="Proteomes" id="UP000243799">
    <property type="component" value="Unassembled WGS sequence"/>
</dbReference>
<gene>
    <name evidence="2" type="ORF">SAMN05216266_102326</name>
</gene>
<feature type="transmembrane region" description="Helical" evidence="1">
    <location>
        <begin position="12"/>
        <end position="35"/>
    </location>
</feature>
<keyword evidence="3" id="KW-1185">Reference proteome</keyword>
<reference evidence="3" key="1">
    <citation type="submission" date="2016-10" db="EMBL/GenBank/DDBJ databases">
        <authorList>
            <person name="Varghese N."/>
            <person name="Submissions S."/>
        </authorList>
    </citation>
    <scope>NUCLEOTIDE SEQUENCE [LARGE SCALE GENOMIC DNA]</scope>
    <source>
        <strain evidence="3">CGMCC 4.3568</strain>
    </source>
</reference>
<evidence type="ECO:0000256" key="1">
    <source>
        <dbReference type="SAM" id="Phobius"/>
    </source>
</evidence>
<evidence type="ECO:0000313" key="3">
    <source>
        <dbReference type="Proteomes" id="UP000243799"/>
    </source>
</evidence>
<keyword evidence="1" id="KW-1133">Transmembrane helix</keyword>
<dbReference type="RefSeq" id="WP_091670585.1">
    <property type="nucleotide sequence ID" value="NZ_FOKG01000002.1"/>
</dbReference>
<evidence type="ECO:0000313" key="2">
    <source>
        <dbReference type="EMBL" id="SFA93751.1"/>
    </source>
</evidence>
<sequence>MAELDGFPLTNLLIYAVVAVAPTLVFWIALSAMAATRRRRRPAGEPVHRPIQELAADLRRVHRLLLDFGPGTPAARRKGTRQAYDALLIQACAAVEVEHELAVLPEGVDREVERLRVEEALRGAGLAIP</sequence>
<keyword evidence="1" id="KW-0472">Membrane</keyword>